<protein>
    <submittedName>
        <fullName evidence="2">Uncharacterized protein</fullName>
    </submittedName>
</protein>
<reference evidence="2 3" key="1">
    <citation type="submission" date="2016-12" db="EMBL/GenBank/DDBJ databases">
        <title>Genome sequencing of Methylocaldum marinum.</title>
        <authorList>
            <person name="Takeuchi M."/>
            <person name="Kamagata Y."/>
            <person name="Hiraoka S."/>
            <person name="Oshima K."/>
            <person name="Hattori M."/>
            <person name="Iwasaki W."/>
        </authorList>
    </citation>
    <scope>NUCLEOTIDE SEQUENCE [LARGE SCALE GENOMIC DNA]</scope>
    <source>
        <strain evidence="2 3">S8</strain>
    </source>
</reference>
<organism evidence="2 3">
    <name type="scientific">Methylocaldum marinum</name>
    <dbReference type="NCBI Taxonomy" id="1432792"/>
    <lineage>
        <taxon>Bacteria</taxon>
        <taxon>Pseudomonadati</taxon>
        <taxon>Pseudomonadota</taxon>
        <taxon>Gammaproteobacteria</taxon>
        <taxon>Methylococcales</taxon>
        <taxon>Methylococcaceae</taxon>
        <taxon>Methylocaldum</taxon>
    </lineage>
</organism>
<name>A0A250KVJ6_9GAMM</name>
<evidence type="ECO:0000256" key="1">
    <source>
        <dbReference type="SAM" id="SignalP"/>
    </source>
</evidence>
<proteinExistence type="predicted"/>
<dbReference type="Proteomes" id="UP000266313">
    <property type="component" value="Chromosome"/>
</dbReference>
<accession>A0A250KVJ6</accession>
<dbReference type="RefSeq" id="WP_145986589.1">
    <property type="nucleotide sequence ID" value="NZ_AP017928.1"/>
</dbReference>
<dbReference type="EMBL" id="AP017928">
    <property type="protein sequence ID" value="BBA35645.1"/>
    <property type="molecule type" value="Genomic_DNA"/>
</dbReference>
<keyword evidence="3" id="KW-1185">Reference proteome</keyword>
<dbReference type="AlphaFoldDB" id="A0A250KVJ6"/>
<sequence>MKHSMILALLLIACSPSRQAAEHGRHIDVVSIEKEVDKSSPGYELCNSFTLTKENVATYFSTADEVNEYEFGDEAIIFPCNYHGSIKIDGHLLQWKIFPAGAGYLYNESVNKRYLCKKDCRDALPNLC</sequence>
<keyword evidence="1" id="KW-0732">Signal</keyword>
<feature type="signal peptide" evidence="1">
    <location>
        <begin position="1"/>
        <end position="20"/>
    </location>
</feature>
<feature type="chain" id="PRO_5012874351" evidence="1">
    <location>
        <begin position="21"/>
        <end position="128"/>
    </location>
</feature>
<dbReference type="OrthoDB" id="5957483at2"/>
<dbReference type="KEGG" id="mmai:sS8_3708"/>
<evidence type="ECO:0000313" key="2">
    <source>
        <dbReference type="EMBL" id="BBA35645.1"/>
    </source>
</evidence>
<gene>
    <name evidence="2" type="ORF">sS8_3708</name>
</gene>
<evidence type="ECO:0000313" key="3">
    <source>
        <dbReference type="Proteomes" id="UP000266313"/>
    </source>
</evidence>